<evidence type="ECO:0000256" key="6">
    <source>
        <dbReference type="ARBA" id="ARBA00022679"/>
    </source>
</evidence>
<dbReference type="SUPFAM" id="SSF46767">
    <property type="entry name" value="Methylated DNA-protein cysteine methyltransferase, C-terminal domain"/>
    <property type="match status" value="1"/>
</dbReference>
<comment type="catalytic activity">
    <reaction evidence="1">
        <text>a 4-O-methyl-thymidine in DNA + L-cysteinyl-[protein] = a thymidine in DNA + S-methyl-L-cysteinyl-[protein]</text>
        <dbReference type="Rhea" id="RHEA:53428"/>
        <dbReference type="Rhea" id="RHEA-COMP:10131"/>
        <dbReference type="Rhea" id="RHEA-COMP:10132"/>
        <dbReference type="Rhea" id="RHEA-COMP:13555"/>
        <dbReference type="Rhea" id="RHEA-COMP:13556"/>
        <dbReference type="ChEBI" id="CHEBI:29950"/>
        <dbReference type="ChEBI" id="CHEBI:82612"/>
        <dbReference type="ChEBI" id="CHEBI:137386"/>
        <dbReference type="ChEBI" id="CHEBI:137387"/>
        <dbReference type="EC" id="2.1.1.63"/>
    </reaction>
</comment>
<evidence type="ECO:0000313" key="14">
    <source>
        <dbReference type="Proteomes" id="UP001221757"/>
    </source>
</evidence>
<keyword evidence="5 13" id="KW-0489">Methyltransferase</keyword>
<evidence type="ECO:0000313" key="13">
    <source>
        <dbReference type="EMBL" id="KAJ7683603.1"/>
    </source>
</evidence>
<evidence type="ECO:0000256" key="9">
    <source>
        <dbReference type="ARBA" id="ARBA00030795"/>
    </source>
</evidence>
<dbReference type="GO" id="GO:0006281">
    <property type="term" value="P:DNA repair"/>
    <property type="evidence" value="ECO:0007669"/>
    <property type="project" value="UniProtKB-KW"/>
</dbReference>
<dbReference type="PANTHER" id="PTHR10815">
    <property type="entry name" value="METHYLATED-DNA--PROTEIN-CYSTEINE METHYLTRANSFERASE"/>
    <property type="match status" value="1"/>
</dbReference>
<evidence type="ECO:0000256" key="2">
    <source>
        <dbReference type="ARBA" id="ARBA00008711"/>
    </source>
</evidence>
<dbReference type="InterPro" id="IPR036388">
    <property type="entry name" value="WH-like_DNA-bd_sf"/>
</dbReference>
<evidence type="ECO:0000259" key="12">
    <source>
        <dbReference type="Pfam" id="PF01035"/>
    </source>
</evidence>
<gene>
    <name evidence="13" type="ORF">B0H17DRAFT_1205107</name>
</gene>
<evidence type="ECO:0000256" key="7">
    <source>
        <dbReference type="ARBA" id="ARBA00022763"/>
    </source>
</evidence>
<dbReference type="Gene3D" id="1.10.10.10">
    <property type="entry name" value="Winged helix-like DNA-binding domain superfamily/Winged helix DNA-binding domain"/>
    <property type="match status" value="1"/>
</dbReference>
<dbReference type="Pfam" id="PF01035">
    <property type="entry name" value="DNA_binding_1"/>
    <property type="match status" value="1"/>
</dbReference>
<keyword evidence="6" id="KW-0808">Transferase</keyword>
<name>A0AAD7D7Z5_MYCRO</name>
<dbReference type="InterPro" id="IPR001497">
    <property type="entry name" value="MethylDNA_cys_MeTrfase_AS"/>
</dbReference>
<keyword evidence="7" id="KW-0227">DNA damage</keyword>
<accession>A0AAD7D7Z5</accession>
<evidence type="ECO:0000256" key="11">
    <source>
        <dbReference type="ARBA" id="ARBA00049348"/>
    </source>
</evidence>
<dbReference type="EMBL" id="JARKIE010000107">
    <property type="protein sequence ID" value="KAJ7683603.1"/>
    <property type="molecule type" value="Genomic_DNA"/>
</dbReference>
<dbReference type="NCBIfam" id="TIGR00589">
    <property type="entry name" value="ogt"/>
    <property type="match status" value="1"/>
</dbReference>
<evidence type="ECO:0000256" key="3">
    <source>
        <dbReference type="ARBA" id="ARBA00011918"/>
    </source>
</evidence>
<dbReference type="GO" id="GO:0032259">
    <property type="term" value="P:methylation"/>
    <property type="evidence" value="ECO:0007669"/>
    <property type="project" value="UniProtKB-KW"/>
</dbReference>
<organism evidence="13 14">
    <name type="scientific">Mycena rosella</name>
    <name type="common">Pink bonnet</name>
    <name type="synonym">Agaricus rosellus</name>
    <dbReference type="NCBI Taxonomy" id="1033263"/>
    <lineage>
        <taxon>Eukaryota</taxon>
        <taxon>Fungi</taxon>
        <taxon>Dikarya</taxon>
        <taxon>Basidiomycota</taxon>
        <taxon>Agaricomycotina</taxon>
        <taxon>Agaricomycetes</taxon>
        <taxon>Agaricomycetidae</taxon>
        <taxon>Agaricales</taxon>
        <taxon>Marasmiineae</taxon>
        <taxon>Mycenaceae</taxon>
        <taxon>Mycena</taxon>
    </lineage>
</organism>
<comment type="caution">
    <text evidence="13">The sequence shown here is derived from an EMBL/GenBank/DDBJ whole genome shotgun (WGS) entry which is preliminary data.</text>
</comment>
<dbReference type="Proteomes" id="UP001221757">
    <property type="component" value="Unassembled WGS sequence"/>
</dbReference>
<comment type="catalytic activity">
    <reaction evidence="11">
        <text>a 6-O-methyl-2'-deoxyguanosine in DNA + L-cysteinyl-[protein] = S-methyl-L-cysteinyl-[protein] + a 2'-deoxyguanosine in DNA</text>
        <dbReference type="Rhea" id="RHEA:24000"/>
        <dbReference type="Rhea" id="RHEA-COMP:10131"/>
        <dbReference type="Rhea" id="RHEA-COMP:10132"/>
        <dbReference type="Rhea" id="RHEA-COMP:11367"/>
        <dbReference type="Rhea" id="RHEA-COMP:11368"/>
        <dbReference type="ChEBI" id="CHEBI:29950"/>
        <dbReference type="ChEBI" id="CHEBI:82612"/>
        <dbReference type="ChEBI" id="CHEBI:85445"/>
        <dbReference type="ChEBI" id="CHEBI:85448"/>
        <dbReference type="EC" id="2.1.1.63"/>
    </reaction>
</comment>
<dbReference type="AlphaFoldDB" id="A0AAD7D7Z5"/>
<comment type="similarity">
    <text evidence="2">Belongs to the MGMT family.</text>
</comment>
<dbReference type="InterPro" id="IPR014048">
    <property type="entry name" value="MethylDNA_cys_MeTrfase_DNA-bd"/>
</dbReference>
<protein>
    <recommendedName>
        <fullName evidence="4">Methylated-DNA--protein-cysteine methyltransferase</fullName>
        <ecNumber evidence="3">2.1.1.63</ecNumber>
    </recommendedName>
    <alternativeName>
        <fullName evidence="9">6-O-methylguanine-DNA methyltransferase</fullName>
    </alternativeName>
    <alternativeName>
        <fullName evidence="10">O-6-methylguanine-DNA-alkyltransferase</fullName>
    </alternativeName>
</protein>
<dbReference type="EC" id="2.1.1.63" evidence="3"/>
<dbReference type="InterPro" id="IPR036217">
    <property type="entry name" value="MethylDNA_cys_MeTrfase_DNAb"/>
</dbReference>
<evidence type="ECO:0000256" key="1">
    <source>
        <dbReference type="ARBA" id="ARBA00001286"/>
    </source>
</evidence>
<evidence type="ECO:0000256" key="10">
    <source>
        <dbReference type="ARBA" id="ARBA00031621"/>
    </source>
</evidence>
<evidence type="ECO:0000256" key="4">
    <source>
        <dbReference type="ARBA" id="ARBA00015377"/>
    </source>
</evidence>
<evidence type="ECO:0000256" key="8">
    <source>
        <dbReference type="ARBA" id="ARBA00023204"/>
    </source>
</evidence>
<evidence type="ECO:0000256" key="5">
    <source>
        <dbReference type="ARBA" id="ARBA00022603"/>
    </source>
</evidence>
<keyword evidence="8" id="KW-0234">DNA repair</keyword>
<feature type="domain" description="Methylated-DNA-[protein]-cysteine S-methyltransferase DNA binding" evidence="12">
    <location>
        <begin position="88"/>
        <end position="173"/>
    </location>
</feature>
<dbReference type="PANTHER" id="PTHR10815:SF13">
    <property type="entry name" value="METHYLATED-DNA--PROTEIN-CYSTEINE METHYLTRANSFERASE"/>
    <property type="match status" value="1"/>
</dbReference>
<dbReference type="CDD" id="cd06445">
    <property type="entry name" value="ATase"/>
    <property type="match status" value="1"/>
</dbReference>
<dbReference type="GO" id="GO:0003908">
    <property type="term" value="F:methylated-DNA-[protein]-cysteine S-methyltransferase activity"/>
    <property type="evidence" value="ECO:0007669"/>
    <property type="project" value="UniProtKB-EC"/>
</dbReference>
<dbReference type="PROSITE" id="PS00374">
    <property type="entry name" value="MGMT"/>
    <property type="match status" value="1"/>
</dbReference>
<reference evidence="13" key="1">
    <citation type="submission" date="2023-03" db="EMBL/GenBank/DDBJ databases">
        <title>Massive genome expansion in bonnet fungi (Mycena s.s.) driven by repeated elements and novel gene families across ecological guilds.</title>
        <authorList>
            <consortium name="Lawrence Berkeley National Laboratory"/>
            <person name="Harder C.B."/>
            <person name="Miyauchi S."/>
            <person name="Viragh M."/>
            <person name="Kuo A."/>
            <person name="Thoen E."/>
            <person name="Andreopoulos B."/>
            <person name="Lu D."/>
            <person name="Skrede I."/>
            <person name="Drula E."/>
            <person name="Henrissat B."/>
            <person name="Morin E."/>
            <person name="Kohler A."/>
            <person name="Barry K."/>
            <person name="LaButti K."/>
            <person name="Morin E."/>
            <person name="Salamov A."/>
            <person name="Lipzen A."/>
            <person name="Mereny Z."/>
            <person name="Hegedus B."/>
            <person name="Baldrian P."/>
            <person name="Stursova M."/>
            <person name="Weitz H."/>
            <person name="Taylor A."/>
            <person name="Grigoriev I.V."/>
            <person name="Nagy L.G."/>
            <person name="Martin F."/>
            <person name="Kauserud H."/>
        </authorList>
    </citation>
    <scope>NUCLEOTIDE SEQUENCE</scope>
    <source>
        <strain evidence="13">CBHHK067</strain>
    </source>
</reference>
<sequence length="174" mass="18900">MGLGMITDPSANVTVTQAQAKLASAIMDGDNVVSESIRKDTFALPSEFVKHATRPESASALPDTTYYPTTNALRAQFRTQTGKRVTPHQWAVYDFTRTIPPGKVATYKDICQAVGGSPRSVGGALRTNPFAPFVPCHRVIASSLFIGGFLGEWGKEHRTGTQYNRKLELLLTEG</sequence>
<proteinExistence type="inferred from homology"/>
<keyword evidence="14" id="KW-1185">Reference proteome</keyword>